<dbReference type="AlphaFoldDB" id="A0A067MVB0"/>
<reference evidence="2" key="1">
    <citation type="journal article" date="2014" name="Proc. Natl. Acad. Sci. U.S.A.">
        <title>Extensive sampling of basidiomycete genomes demonstrates inadequacy of the white-rot/brown-rot paradigm for wood decay fungi.</title>
        <authorList>
            <person name="Riley R."/>
            <person name="Salamov A.A."/>
            <person name="Brown D.W."/>
            <person name="Nagy L.G."/>
            <person name="Floudas D."/>
            <person name="Held B.W."/>
            <person name="Levasseur A."/>
            <person name="Lombard V."/>
            <person name="Morin E."/>
            <person name="Otillar R."/>
            <person name="Lindquist E.A."/>
            <person name="Sun H."/>
            <person name="LaButti K.M."/>
            <person name="Schmutz J."/>
            <person name="Jabbour D."/>
            <person name="Luo H."/>
            <person name="Baker S.E."/>
            <person name="Pisabarro A.G."/>
            <person name="Walton J.D."/>
            <person name="Blanchette R.A."/>
            <person name="Henrissat B."/>
            <person name="Martin F."/>
            <person name="Cullen D."/>
            <person name="Hibbett D.S."/>
            <person name="Grigoriev I.V."/>
        </authorList>
    </citation>
    <scope>NUCLEOTIDE SEQUENCE [LARGE SCALE GENOMIC DNA]</scope>
    <source>
        <strain evidence="2">FD-172 SS1</strain>
    </source>
</reference>
<dbReference type="InParanoid" id="A0A067MVB0"/>
<keyword evidence="2" id="KW-1185">Reference proteome</keyword>
<dbReference type="Proteomes" id="UP000027195">
    <property type="component" value="Unassembled WGS sequence"/>
</dbReference>
<gene>
    <name evidence="1" type="ORF">BOTBODRAFT_31273</name>
</gene>
<protein>
    <recommendedName>
        <fullName evidence="3">Peptidase A2 domain-containing protein</fullName>
    </recommendedName>
</protein>
<sequence length="337" mass="36657">MAADVAYGLPADPQIRSSYEFHLGDLSRGGLHIYASIGGGDLKRFRVDTGSEGILVASQFVGQDCEITEEKFCLEYTSSKNFYSGRWVIVPVALAASRSPGAIVATTDRMKVRMVEKWRPHGGVPITDPSKIKVIMLGVGFDRDTSSGAKDPCDYPIPTDINPFLRLTEMVSGTMTPGYILTPQSITLGITTQNSARFDFVKLDPLGSGWAAPSVYIAVPTANIMITRASLLIDTGLSYSIVQAPSGVAPPLVRVNGPDGKSRMQVADGQEFVLTIAGLSKPMYTFKTGSQNAPAYVSWRHHLHNGVAFINTSMHALSEFDYMYDYKAGRLGFRFHT</sequence>
<name>A0A067MVB0_BOTB1</name>
<proteinExistence type="predicted"/>
<evidence type="ECO:0000313" key="2">
    <source>
        <dbReference type="Proteomes" id="UP000027195"/>
    </source>
</evidence>
<accession>A0A067MVB0</accession>
<organism evidence="1 2">
    <name type="scientific">Botryobasidium botryosum (strain FD-172 SS1)</name>
    <dbReference type="NCBI Taxonomy" id="930990"/>
    <lineage>
        <taxon>Eukaryota</taxon>
        <taxon>Fungi</taxon>
        <taxon>Dikarya</taxon>
        <taxon>Basidiomycota</taxon>
        <taxon>Agaricomycotina</taxon>
        <taxon>Agaricomycetes</taxon>
        <taxon>Cantharellales</taxon>
        <taxon>Botryobasidiaceae</taxon>
        <taxon>Botryobasidium</taxon>
    </lineage>
</organism>
<evidence type="ECO:0000313" key="1">
    <source>
        <dbReference type="EMBL" id="KDQ15792.1"/>
    </source>
</evidence>
<dbReference type="OrthoDB" id="5291209at2759"/>
<dbReference type="EMBL" id="KL198030">
    <property type="protein sequence ID" value="KDQ15792.1"/>
    <property type="molecule type" value="Genomic_DNA"/>
</dbReference>
<dbReference type="HOGENOM" id="CLU_806584_0_0_1"/>
<evidence type="ECO:0008006" key="3">
    <source>
        <dbReference type="Google" id="ProtNLM"/>
    </source>
</evidence>
<dbReference type="STRING" id="930990.A0A067MVB0"/>